<dbReference type="KEGG" id="mrtj:KHC33_04070"/>
<evidence type="ECO:0000313" key="1">
    <source>
        <dbReference type="EMBL" id="QVV89699.1"/>
    </source>
</evidence>
<evidence type="ECO:0000313" key="2">
    <source>
        <dbReference type="Proteomes" id="UP000680656"/>
    </source>
</evidence>
<name>A0A8E7EK19_9EURY</name>
<sequence>MLVEDFCLQRTPGAAGRIRSFEGRMVEPVSSGWFDGAILLEFFAEVIERHGEQFPEKDRGDIRLSFWRMTEDNPNRSDEIGDVLCIQVGETTYGVRPVRRKTA</sequence>
<dbReference type="EMBL" id="CP075546">
    <property type="protein sequence ID" value="QVV89699.1"/>
    <property type="molecule type" value="Genomic_DNA"/>
</dbReference>
<keyword evidence="2" id="KW-1185">Reference proteome</keyword>
<dbReference type="Proteomes" id="UP000680656">
    <property type="component" value="Chromosome"/>
</dbReference>
<accession>A0A8E7EK19</accession>
<dbReference type="GeneID" id="65096332"/>
<reference evidence="1 2" key="1">
    <citation type="submission" date="2021-05" db="EMBL/GenBank/DDBJ databases">
        <title>A novel Methanospirillum isolate from a pyrite-forming mixed culture.</title>
        <authorList>
            <person name="Bunk B."/>
            <person name="Sproer C."/>
            <person name="Spring S."/>
            <person name="Pester M."/>
        </authorList>
    </citation>
    <scope>NUCLEOTIDE SEQUENCE [LARGE SCALE GENOMIC DNA]</scope>
    <source>
        <strain evidence="1 2">J.3.6.1-F.2.7.3</strain>
    </source>
</reference>
<proteinExistence type="predicted"/>
<protein>
    <submittedName>
        <fullName evidence="1">Uncharacterized protein</fullName>
    </submittedName>
</protein>
<gene>
    <name evidence="1" type="ORF">KHC33_04070</name>
</gene>
<dbReference type="AlphaFoldDB" id="A0A8E7EK19"/>
<dbReference type="RefSeq" id="WP_214420489.1">
    <property type="nucleotide sequence ID" value="NZ_CP075546.1"/>
</dbReference>
<organism evidence="1 2">
    <name type="scientific">Methanospirillum purgamenti</name>
    <dbReference type="NCBI Taxonomy" id="2834276"/>
    <lineage>
        <taxon>Archaea</taxon>
        <taxon>Methanobacteriati</taxon>
        <taxon>Methanobacteriota</taxon>
        <taxon>Stenosarchaea group</taxon>
        <taxon>Methanomicrobia</taxon>
        <taxon>Methanomicrobiales</taxon>
        <taxon>Methanospirillaceae</taxon>
        <taxon>Methanospirillum</taxon>
    </lineage>
</organism>